<organism evidence="1 2">
    <name type="scientific">Trifolium pratense</name>
    <name type="common">Red clover</name>
    <dbReference type="NCBI Taxonomy" id="57577"/>
    <lineage>
        <taxon>Eukaryota</taxon>
        <taxon>Viridiplantae</taxon>
        <taxon>Streptophyta</taxon>
        <taxon>Embryophyta</taxon>
        <taxon>Tracheophyta</taxon>
        <taxon>Spermatophyta</taxon>
        <taxon>Magnoliopsida</taxon>
        <taxon>eudicotyledons</taxon>
        <taxon>Gunneridae</taxon>
        <taxon>Pentapetalae</taxon>
        <taxon>rosids</taxon>
        <taxon>fabids</taxon>
        <taxon>Fabales</taxon>
        <taxon>Fabaceae</taxon>
        <taxon>Papilionoideae</taxon>
        <taxon>50 kb inversion clade</taxon>
        <taxon>NPAAA clade</taxon>
        <taxon>Hologalegina</taxon>
        <taxon>IRL clade</taxon>
        <taxon>Trifolieae</taxon>
        <taxon>Trifolium</taxon>
    </lineage>
</organism>
<reference evidence="1" key="1">
    <citation type="submission" date="2023-10" db="EMBL/GenBank/DDBJ databases">
        <authorList>
            <person name="Rodriguez Cubillos JULIANA M."/>
            <person name="De Vega J."/>
        </authorList>
    </citation>
    <scope>NUCLEOTIDE SEQUENCE</scope>
</reference>
<comment type="caution">
    <text evidence="1">The sequence shown here is derived from an EMBL/GenBank/DDBJ whole genome shotgun (WGS) entry which is preliminary data.</text>
</comment>
<proteinExistence type="predicted"/>
<evidence type="ECO:0000313" key="1">
    <source>
        <dbReference type="EMBL" id="CAJ2648534.1"/>
    </source>
</evidence>
<dbReference type="EMBL" id="CASHSV030000109">
    <property type="protein sequence ID" value="CAJ2648534.1"/>
    <property type="molecule type" value="Genomic_DNA"/>
</dbReference>
<keyword evidence="2" id="KW-1185">Reference proteome</keyword>
<protein>
    <submittedName>
        <fullName evidence="1">Uncharacterized protein</fullName>
    </submittedName>
</protein>
<evidence type="ECO:0000313" key="2">
    <source>
        <dbReference type="Proteomes" id="UP001177021"/>
    </source>
</evidence>
<name>A0ACB0JXA6_TRIPR</name>
<dbReference type="Proteomes" id="UP001177021">
    <property type="component" value="Unassembled WGS sequence"/>
</dbReference>
<sequence>MSYKGKGNIREYIMEMSNLASKLKALKLELPDDLIVHLVLISLPTHFGQFKVSYNTQKDKWSLNELISHCVQEEERLKREKTESAHLVTGSQNKRKKAAGNFSKNKKAKEQHKESTCFFCKKAGHMKKDCSKYAAWREKKGNFLTFVCSEINLVSVPKDTWWVDSGATTHISMSMQGCLWSRPPSDAERFIYVGDDNKVAVEAIGTFRLLLKTGFHLDLLETFVAPSIRRNLISISMLDKFGYACSFRNNKFSLSYDSNVVGYGSLNDNLYMLDIECPYNEIMQIESHGTKRKLNENSATLWHKRLGHISKQRIQRLMSDEFGGEGNIRSVVFDEETVTDNDQVFVPIVVPETDPEINNDVIPNIPQEQDNAEFLPQAPPIVQTQQPQGLPLRRSTRERKCPISDDYVIFLQEHEDGIGLTEDDPINFSQAMRSSNSLKWIDAMKDEMKSMTDNDVWDLVKLPEGKKPIGCKWIFKTKRDSKGNIERYKARLVAKGFTQKEGIDYKETFSPVSSKDSLRIIMELVAHFDLELHQMDVKTAFLNGNIDEENFVSGDPKSMVCKLKKSIYGLKQASRQWYYKFHQVISSFGFEANPVDDCIYQKFSGSKFVFLVLYVDDILLASNNIGLLHETKRFLTKNFEMKDLGDASFVLGIRILRDRSQGILGLSQRSYIDTVLDRFSMKDSKPGDTPVARGDKFSLNQCPTTDLEKKEMHKIPYASAVGSLMYAQVCTRPDLTFIVGVLGRYLSNPGMQHWIAVKRVMRYLKRTRDFVLTYRKSDNLEIIGYSDSDYAGCPDSKRSTSGYIFLLAGGAVSWKSAKQSLVAPSTMAAEFVACFEALNHANWLRNFVTGLRIIESIERPLKIYCDNSAAVLYSNNNMSSTKSKFIDIKYLVVKERVQEKQLLIEHIGIDLMLADPLIKGLTPKAFHGHVARMGLGFEIALD</sequence>
<gene>
    <name evidence="1" type="ORF">MILVUS5_LOCUS16859</name>
</gene>
<accession>A0ACB0JXA6</accession>